<dbReference type="InterPro" id="IPR004839">
    <property type="entry name" value="Aminotransferase_I/II_large"/>
</dbReference>
<dbReference type="InterPro" id="IPR051326">
    <property type="entry name" value="Kynurenine-oxoglutarate_AT"/>
</dbReference>
<dbReference type="Proteomes" id="UP001596405">
    <property type="component" value="Unassembled WGS sequence"/>
</dbReference>
<evidence type="ECO:0000313" key="7">
    <source>
        <dbReference type="Proteomes" id="UP001596405"/>
    </source>
</evidence>
<dbReference type="Pfam" id="PF00155">
    <property type="entry name" value="Aminotran_1_2"/>
    <property type="match status" value="1"/>
</dbReference>
<name>A0ABW2DJF9_9BACT</name>
<dbReference type="RefSeq" id="WP_066615273.1">
    <property type="nucleotide sequence ID" value="NZ_JBHSYQ010000003.1"/>
</dbReference>
<dbReference type="SUPFAM" id="SSF53383">
    <property type="entry name" value="PLP-dependent transferases"/>
    <property type="match status" value="1"/>
</dbReference>
<protein>
    <submittedName>
        <fullName evidence="6">Pyridoxal phosphate-dependent aminotransferase</fullName>
    </submittedName>
</protein>
<keyword evidence="7" id="KW-1185">Reference proteome</keyword>
<dbReference type="NCBIfam" id="NF006569">
    <property type="entry name" value="PRK09082.1"/>
    <property type="match status" value="1"/>
</dbReference>
<comment type="cofactor">
    <cofactor evidence="1">
        <name>pyridoxal 5'-phosphate</name>
        <dbReference type="ChEBI" id="CHEBI:597326"/>
    </cofactor>
</comment>
<sequence>MTPPLLQSKLPNIGATIFTTMSQLAQEHGAINLSQGFPDFGCAPELLDLANQAMQNGYNQYAPSSGLPLLRQQISKKTEQLYGYTANADTQITVTSGATEALFAAISAVVRPGDEVIILEPSYDSYVPAIDLNGGVPVFVPLTFPEFAIDWQKVKDKLSSKTRLLILNSPHNPSGAILTPSDLQFLKELTQEHPFLIISDEVYEHMVFDGKKHLSLLTEPELAERAFVISSFGKTFHTTGWKVGYCIAPPALTTEFRKIHQYLTFCTATPFQQAIGQYLENPEPYLTLPQFYQQKRDLFAELLKPSKFELIPCAGTYFQLARYNQISDLPEVEFAQWLTKEAGVAVIPVSVFYHDQTDHRLVRFCFAKKEETLQAAAERLCKL</sequence>
<dbReference type="PANTHER" id="PTHR43807:SF20">
    <property type="entry name" value="FI04487P"/>
    <property type="match status" value="1"/>
</dbReference>
<dbReference type="EMBL" id="JBHSYQ010000003">
    <property type="protein sequence ID" value="MFC6997153.1"/>
    <property type="molecule type" value="Genomic_DNA"/>
</dbReference>
<gene>
    <name evidence="6" type="ORF">ACFQHR_05925</name>
</gene>
<dbReference type="InterPro" id="IPR015421">
    <property type="entry name" value="PyrdxlP-dep_Trfase_major"/>
</dbReference>
<evidence type="ECO:0000256" key="4">
    <source>
        <dbReference type="ARBA" id="ARBA00022898"/>
    </source>
</evidence>
<keyword evidence="3" id="KW-0808">Transferase</keyword>
<evidence type="ECO:0000256" key="2">
    <source>
        <dbReference type="ARBA" id="ARBA00022576"/>
    </source>
</evidence>
<dbReference type="GO" id="GO:0008483">
    <property type="term" value="F:transaminase activity"/>
    <property type="evidence" value="ECO:0007669"/>
    <property type="project" value="UniProtKB-KW"/>
</dbReference>
<dbReference type="InterPro" id="IPR015422">
    <property type="entry name" value="PyrdxlP-dep_Trfase_small"/>
</dbReference>
<keyword evidence="4" id="KW-0663">Pyridoxal phosphate</keyword>
<accession>A0ABW2DJF9</accession>
<evidence type="ECO:0000256" key="1">
    <source>
        <dbReference type="ARBA" id="ARBA00001933"/>
    </source>
</evidence>
<organism evidence="6 7">
    <name type="scientific">Rufibacter roseus</name>
    <dbReference type="NCBI Taxonomy" id="1567108"/>
    <lineage>
        <taxon>Bacteria</taxon>
        <taxon>Pseudomonadati</taxon>
        <taxon>Bacteroidota</taxon>
        <taxon>Cytophagia</taxon>
        <taxon>Cytophagales</taxon>
        <taxon>Hymenobacteraceae</taxon>
        <taxon>Rufibacter</taxon>
    </lineage>
</organism>
<dbReference type="CDD" id="cd00609">
    <property type="entry name" value="AAT_like"/>
    <property type="match status" value="1"/>
</dbReference>
<feature type="domain" description="Aminotransferase class I/classII large" evidence="5">
    <location>
        <begin position="31"/>
        <end position="380"/>
    </location>
</feature>
<evidence type="ECO:0000313" key="6">
    <source>
        <dbReference type="EMBL" id="MFC6997153.1"/>
    </source>
</evidence>
<dbReference type="InterPro" id="IPR015424">
    <property type="entry name" value="PyrdxlP-dep_Trfase"/>
</dbReference>
<proteinExistence type="predicted"/>
<comment type="caution">
    <text evidence="6">The sequence shown here is derived from an EMBL/GenBank/DDBJ whole genome shotgun (WGS) entry which is preliminary data.</text>
</comment>
<reference evidence="7" key="1">
    <citation type="journal article" date="2019" name="Int. J. Syst. Evol. Microbiol.">
        <title>The Global Catalogue of Microorganisms (GCM) 10K type strain sequencing project: providing services to taxonomists for standard genome sequencing and annotation.</title>
        <authorList>
            <consortium name="The Broad Institute Genomics Platform"/>
            <consortium name="The Broad Institute Genome Sequencing Center for Infectious Disease"/>
            <person name="Wu L."/>
            <person name="Ma J."/>
        </authorList>
    </citation>
    <scope>NUCLEOTIDE SEQUENCE [LARGE SCALE GENOMIC DNA]</scope>
    <source>
        <strain evidence="7">CGMCC 4.7393</strain>
    </source>
</reference>
<dbReference type="NCBIfam" id="NF009079">
    <property type="entry name" value="PRK12414.1"/>
    <property type="match status" value="1"/>
</dbReference>
<dbReference type="Gene3D" id="3.40.640.10">
    <property type="entry name" value="Type I PLP-dependent aspartate aminotransferase-like (Major domain)"/>
    <property type="match status" value="1"/>
</dbReference>
<dbReference type="Gene3D" id="3.90.1150.10">
    <property type="entry name" value="Aspartate Aminotransferase, domain 1"/>
    <property type="match status" value="1"/>
</dbReference>
<evidence type="ECO:0000259" key="5">
    <source>
        <dbReference type="Pfam" id="PF00155"/>
    </source>
</evidence>
<evidence type="ECO:0000256" key="3">
    <source>
        <dbReference type="ARBA" id="ARBA00022679"/>
    </source>
</evidence>
<keyword evidence="2 6" id="KW-0032">Aminotransferase</keyword>
<dbReference type="PANTHER" id="PTHR43807">
    <property type="entry name" value="FI04487P"/>
    <property type="match status" value="1"/>
</dbReference>